<keyword evidence="1" id="KW-1133">Transmembrane helix</keyword>
<feature type="transmembrane region" description="Helical" evidence="1">
    <location>
        <begin position="12"/>
        <end position="27"/>
    </location>
</feature>
<gene>
    <name evidence="2" type="ORF">COV72_09325</name>
</gene>
<dbReference type="EMBL" id="PCWA01000113">
    <property type="protein sequence ID" value="PIQ88235.1"/>
    <property type="molecule type" value="Genomic_DNA"/>
</dbReference>
<feature type="transmembrane region" description="Helical" evidence="1">
    <location>
        <begin position="32"/>
        <end position="49"/>
    </location>
</feature>
<keyword evidence="1" id="KW-0472">Membrane</keyword>
<sequence length="180" mass="20243">MKNSSMNSFSQFRRLFVLILPVSYYFLPKEKVILLCLVFMAAAVFMRYLKSGFKINIKPNFLSNIFSPGPGCIFLAFSCFIAVFFFSRIVALNSMLFIILGNTFADMVSARYGRATEILTFCYACLSASLFLLFFPLVLGWHIALLGCLAGAFIRVLNLPINKDLSVALSSGIIMRLFLF</sequence>
<keyword evidence="1" id="KW-0812">Transmembrane</keyword>
<dbReference type="Proteomes" id="UP000229641">
    <property type="component" value="Unassembled WGS sequence"/>
</dbReference>
<protein>
    <submittedName>
        <fullName evidence="2">Uncharacterized protein</fullName>
    </submittedName>
</protein>
<evidence type="ECO:0000313" key="2">
    <source>
        <dbReference type="EMBL" id="PIQ88235.1"/>
    </source>
</evidence>
<feature type="transmembrane region" description="Helical" evidence="1">
    <location>
        <begin position="61"/>
        <end position="85"/>
    </location>
</feature>
<reference evidence="2 3" key="1">
    <citation type="submission" date="2017-09" db="EMBL/GenBank/DDBJ databases">
        <title>Depth-based differentiation of microbial function through sediment-hosted aquifers and enrichment of novel symbionts in the deep terrestrial subsurface.</title>
        <authorList>
            <person name="Probst A.J."/>
            <person name="Ladd B."/>
            <person name="Jarett J.K."/>
            <person name="Geller-Mcgrath D.E."/>
            <person name="Sieber C.M."/>
            <person name="Emerson J.B."/>
            <person name="Anantharaman K."/>
            <person name="Thomas B.C."/>
            <person name="Malmstrom R."/>
            <person name="Stieglmeier M."/>
            <person name="Klingl A."/>
            <person name="Woyke T."/>
            <person name="Ryan C.M."/>
            <person name="Banfield J.F."/>
        </authorList>
    </citation>
    <scope>NUCLEOTIDE SEQUENCE [LARGE SCALE GENOMIC DNA]</scope>
    <source>
        <strain evidence="2">CG11_big_fil_rev_8_21_14_0_20_42_13</strain>
    </source>
</reference>
<organism evidence="2 3">
    <name type="scientific">Candidatus Ghiorseimicrobium undicola</name>
    <dbReference type="NCBI Taxonomy" id="1974746"/>
    <lineage>
        <taxon>Bacteria</taxon>
        <taxon>Pseudomonadati</taxon>
        <taxon>Candidatus Omnitrophota</taxon>
        <taxon>Candidatus Ghiorseimicrobium</taxon>
    </lineage>
</organism>
<comment type="caution">
    <text evidence="2">The sequence shown here is derived from an EMBL/GenBank/DDBJ whole genome shotgun (WGS) entry which is preliminary data.</text>
</comment>
<name>A0A2H0LXN4_9BACT</name>
<evidence type="ECO:0000313" key="3">
    <source>
        <dbReference type="Proteomes" id="UP000229641"/>
    </source>
</evidence>
<evidence type="ECO:0000256" key="1">
    <source>
        <dbReference type="SAM" id="Phobius"/>
    </source>
</evidence>
<feature type="transmembrane region" description="Helical" evidence="1">
    <location>
        <begin position="121"/>
        <end position="154"/>
    </location>
</feature>
<proteinExistence type="predicted"/>
<accession>A0A2H0LXN4</accession>
<dbReference type="AlphaFoldDB" id="A0A2H0LXN4"/>